<keyword evidence="1" id="KW-0732">Signal</keyword>
<dbReference type="InterPro" id="IPR044993">
    <property type="entry name" value="BXL"/>
</dbReference>
<dbReference type="SUPFAM" id="SSF51445">
    <property type="entry name" value="(Trans)glycosidases"/>
    <property type="match status" value="1"/>
</dbReference>
<feature type="domain" description="Fibronectin type III-like" evidence="4">
    <location>
        <begin position="567"/>
        <end position="638"/>
    </location>
</feature>
<keyword evidence="6" id="KW-1185">Reference proteome</keyword>
<dbReference type="InterPro" id="IPR001764">
    <property type="entry name" value="Glyco_hydro_3_N"/>
</dbReference>
<dbReference type="STRING" id="35608.A0A2U1NQ43"/>
<dbReference type="OrthoDB" id="47059at2759"/>
<dbReference type="InterPro" id="IPR026891">
    <property type="entry name" value="Fn3-like"/>
</dbReference>
<dbReference type="PANTHER" id="PTHR42721">
    <property type="entry name" value="SUGAR HYDROLASE-RELATED"/>
    <property type="match status" value="1"/>
</dbReference>
<evidence type="ECO:0000256" key="1">
    <source>
        <dbReference type="ARBA" id="ARBA00022729"/>
    </source>
</evidence>
<dbReference type="FunFam" id="3.40.50.1700:FF:000001">
    <property type="entry name" value="probable beta-D-xylosidase 2"/>
    <property type="match status" value="1"/>
</dbReference>
<organism evidence="5 6">
    <name type="scientific">Artemisia annua</name>
    <name type="common">Sweet wormwood</name>
    <dbReference type="NCBI Taxonomy" id="35608"/>
    <lineage>
        <taxon>Eukaryota</taxon>
        <taxon>Viridiplantae</taxon>
        <taxon>Streptophyta</taxon>
        <taxon>Embryophyta</taxon>
        <taxon>Tracheophyta</taxon>
        <taxon>Spermatophyta</taxon>
        <taxon>Magnoliopsida</taxon>
        <taxon>eudicotyledons</taxon>
        <taxon>Gunneridae</taxon>
        <taxon>Pentapetalae</taxon>
        <taxon>asterids</taxon>
        <taxon>campanulids</taxon>
        <taxon>Asterales</taxon>
        <taxon>Asteraceae</taxon>
        <taxon>Asteroideae</taxon>
        <taxon>Anthemideae</taxon>
        <taxon>Artemisiinae</taxon>
        <taxon>Artemisia</taxon>
    </lineage>
</organism>
<dbReference type="Pfam" id="PF01915">
    <property type="entry name" value="Glyco_hydro_3_C"/>
    <property type="match status" value="1"/>
</dbReference>
<dbReference type="PANTHER" id="PTHR42721:SF48">
    <property type="entry name" value="GLYCOSIDASE"/>
    <property type="match status" value="1"/>
</dbReference>
<dbReference type="GO" id="GO:0031222">
    <property type="term" value="P:arabinan catabolic process"/>
    <property type="evidence" value="ECO:0007669"/>
    <property type="project" value="TreeGrafter"/>
</dbReference>
<dbReference type="InterPro" id="IPR017853">
    <property type="entry name" value="GH"/>
</dbReference>
<gene>
    <name evidence="5" type="ORF">CTI12_AA225910</name>
</gene>
<dbReference type="Proteomes" id="UP000245207">
    <property type="component" value="Unassembled WGS sequence"/>
</dbReference>
<dbReference type="GO" id="GO:0009044">
    <property type="term" value="F:xylan 1,4-beta-xylosidase activity"/>
    <property type="evidence" value="ECO:0007669"/>
    <property type="project" value="InterPro"/>
</dbReference>
<proteinExistence type="predicted"/>
<accession>A0A2U1NQ43</accession>
<evidence type="ECO:0000259" key="4">
    <source>
        <dbReference type="SMART" id="SM01217"/>
    </source>
</evidence>
<name>A0A2U1NQ43_ARTAN</name>
<dbReference type="Pfam" id="PF00933">
    <property type="entry name" value="Glyco_hydro_3"/>
    <property type="match status" value="1"/>
</dbReference>
<evidence type="ECO:0000256" key="2">
    <source>
        <dbReference type="ARBA" id="ARBA00022801"/>
    </source>
</evidence>
<keyword evidence="3" id="KW-0326">Glycosidase</keyword>
<dbReference type="InterPro" id="IPR013783">
    <property type="entry name" value="Ig-like_fold"/>
</dbReference>
<protein>
    <submittedName>
        <fullName evidence="5">Glycoside hydrolase family 3 C-terminal domain-containing protein</fullName>
    </submittedName>
</protein>
<comment type="caution">
    <text evidence="5">The sequence shown here is derived from an EMBL/GenBank/DDBJ whole genome shotgun (WGS) entry which is preliminary data.</text>
</comment>
<dbReference type="SUPFAM" id="SSF52279">
    <property type="entry name" value="Beta-D-glucan exohydrolase, C-terminal domain"/>
    <property type="match status" value="1"/>
</dbReference>
<dbReference type="EMBL" id="PKPP01002387">
    <property type="protein sequence ID" value="PWA75598.1"/>
    <property type="molecule type" value="Genomic_DNA"/>
</dbReference>
<evidence type="ECO:0000313" key="6">
    <source>
        <dbReference type="Proteomes" id="UP000245207"/>
    </source>
</evidence>
<dbReference type="GO" id="GO:0009505">
    <property type="term" value="C:plant-type cell wall"/>
    <property type="evidence" value="ECO:0007669"/>
    <property type="project" value="TreeGrafter"/>
</dbReference>
<dbReference type="InterPro" id="IPR002772">
    <property type="entry name" value="Glyco_hydro_3_C"/>
</dbReference>
<sequence length="645" mass="71454">MYNNGQARGLTFWAPNINILRDPRWGRGQETPGEDPLVVGDYSVSYVRGIQGDSFEGGKIDPNSDHLQASACCKHFIANDLDNWKTANRYNFDANISQQDLADTYIPPFQKCVQQGQASGIMCAYNRVNGLPNCADYNLLTKKARQAWNFKGCKLHLIVMQSLLCMMCKDIQNYPKMLLPVFLKQCKVKATYEYTYLLTGMDVNCGSYLKKYTKSAVQMNKITEADIDRALVNLFTIRMRLGLFNGNPKDGIYGKLGPDQVCSKENQDLALEAARNGIVLLKNSANLLPLSKTKTTSIAVIGPNGNTTDTLLGNYEGVACKNITILQAIKNYVKNTQFHQGCVDFVNCTNIAIDEAVSIATRVDYVILVMGLDQSQEREKNDRVDLGLPGKQEDLISAVAKAAKKPVLLVLLSGGPVDVSFAKDDAKIGSILWAGYPGEAGGLALAEIIFGDHNPGGRLPMTWYPKEFANVEMTDMRMRPDPSSGYPGRTYRFYTGKTVFDFGYGLTYSNYSYKFVSSPQNKIFIHSNQGLSASRQMLVSEVESNSCEKVNFKVVVGVENHGQASNHTVLLFATWNGKDLNGHVIKKLVGYQRLSLGTRKRGQVEFVVKPCEHFSSANKYGLMVIEEGSRSLVVGDQEYTIDIVI</sequence>
<dbReference type="GO" id="GO:0045493">
    <property type="term" value="P:xylan catabolic process"/>
    <property type="evidence" value="ECO:0007669"/>
    <property type="project" value="InterPro"/>
</dbReference>
<dbReference type="Gene3D" id="2.60.40.10">
    <property type="entry name" value="Immunoglobulins"/>
    <property type="match status" value="1"/>
</dbReference>
<dbReference type="InterPro" id="IPR036881">
    <property type="entry name" value="Glyco_hydro_3_C_sf"/>
</dbReference>
<dbReference type="AlphaFoldDB" id="A0A2U1NQ43"/>
<dbReference type="InterPro" id="IPR036962">
    <property type="entry name" value="Glyco_hydro_3_N_sf"/>
</dbReference>
<keyword evidence="2 5" id="KW-0378">Hydrolase</keyword>
<dbReference type="SMART" id="SM01217">
    <property type="entry name" value="Fn3_like"/>
    <property type="match status" value="1"/>
</dbReference>
<dbReference type="GO" id="GO:0046556">
    <property type="term" value="F:alpha-L-arabinofuranosidase activity"/>
    <property type="evidence" value="ECO:0007669"/>
    <property type="project" value="TreeGrafter"/>
</dbReference>
<reference evidence="5 6" key="1">
    <citation type="journal article" date="2018" name="Mol. Plant">
        <title>The genome of Artemisia annua provides insight into the evolution of Asteraceae family and artemisinin biosynthesis.</title>
        <authorList>
            <person name="Shen Q."/>
            <person name="Zhang L."/>
            <person name="Liao Z."/>
            <person name="Wang S."/>
            <person name="Yan T."/>
            <person name="Shi P."/>
            <person name="Liu M."/>
            <person name="Fu X."/>
            <person name="Pan Q."/>
            <person name="Wang Y."/>
            <person name="Lv Z."/>
            <person name="Lu X."/>
            <person name="Zhang F."/>
            <person name="Jiang W."/>
            <person name="Ma Y."/>
            <person name="Chen M."/>
            <person name="Hao X."/>
            <person name="Li L."/>
            <person name="Tang Y."/>
            <person name="Lv G."/>
            <person name="Zhou Y."/>
            <person name="Sun X."/>
            <person name="Brodelius P.E."/>
            <person name="Rose J.K.C."/>
            <person name="Tang K."/>
        </authorList>
    </citation>
    <scope>NUCLEOTIDE SEQUENCE [LARGE SCALE GENOMIC DNA]</scope>
    <source>
        <strain evidence="6">cv. Huhao1</strain>
        <tissue evidence="5">Leaf</tissue>
    </source>
</reference>
<dbReference type="Gene3D" id="3.20.20.300">
    <property type="entry name" value="Glycoside hydrolase, family 3, N-terminal domain"/>
    <property type="match status" value="1"/>
</dbReference>
<evidence type="ECO:0000313" key="5">
    <source>
        <dbReference type="EMBL" id="PWA75598.1"/>
    </source>
</evidence>
<evidence type="ECO:0000256" key="3">
    <source>
        <dbReference type="ARBA" id="ARBA00023295"/>
    </source>
</evidence>
<dbReference type="Gene3D" id="3.40.50.1700">
    <property type="entry name" value="Glycoside hydrolase family 3 C-terminal domain"/>
    <property type="match status" value="1"/>
</dbReference>